<reference evidence="2" key="1">
    <citation type="journal article" date="2019" name="Int. J. Syst. Evol. Microbiol.">
        <title>The Global Catalogue of Microorganisms (GCM) 10K type strain sequencing project: providing services to taxonomists for standard genome sequencing and annotation.</title>
        <authorList>
            <consortium name="The Broad Institute Genomics Platform"/>
            <consortium name="The Broad Institute Genome Sequencing Center for Infectious Disease"/>
            <person name="Wu L."/>
            <person name="Ma J."/>
        </authorList>
    </citation>
    <scope>NUCLEOTIDE SEQUENCE [LARGE SCALE GENOMIC DNA]</scope>
    <source>
        <strain evidence="2">JCM 10303</strain>
    </source>
</reference>
<name>A0ABP3NZV0_SACER</name>
<dbReference type="Gene3D" id="3.40.50.1820">
    <property type="entry name" value="alpha/beta hydrolase"/>
    <property type="match status" value="1"/>
</dbReference>
<comment type="caution">
    <text evidence="1">The sequence shown here is derived from an EMBL/GenBank/DDBJ whole genome shotgun (WGS) entry which is preliminary data.</text>
</comment>
<keyword evidence="2" id="KW-1185">Reference proteome</keyword>
<evidence type="ECO:0000313" key="1">
    <source>
        <dbReference type="EMBL" id="GAA0557435.1"/>
    </source>
</evidence>
<accession>A0ABP3NZV0</accession>
<gene>
    <name evidence="1" type="ORF">GCM10009533_63770</name>
</gene>
<sequence length="233" mass="24607">MRAQPTVVLVHSPLVGPSCRQRPAEELRARGHAVVVPPLTEVFEAAGPFYPRLVAAVAERIEGPEPVVLAGHSGAGALLPAVVDATPAPVVASVFVDALLPHPGRSWFDTVPAQTREELRGMAVDGVLPAWDEWFPPGTVERLVPAPGMRARFSAELPRPPLSYFEEPAPRAPEPDPGSTAYLRLSAAYADAADQAAELGWRVAARDAHHLALMTAPAEIGAAIGELIDELAG</sequence>
<dbReference type="RefSeq" id="WP_009951463.1">
    <property type="nucleotide sequence ID" value="NZ_BAAAGS010000074.1"/>
</dbReference>
<protein>
    <recommendedName>
        <fullName evidence="3">Alpha/beta hydrolase family protein</fullName>
    </recommendedName>
</protein>
<evidence type="ECO:0008006" key="3">
    <source>
        <dbReference type="Google" id="ProtNLM"/>
    </source>
</evidence>
<evidence type="ECO:0000313" key="2">
    <source>
        <dbReference type="Proteomes" id="UP001500729"/>
    </source>
</evidence>
<proteinExistence type="predicted"/>
<dbReference type="EMBL" id="BAAAGS010000074">
    <property type="protein sequence ID" value="GAA0557435.1"/>
    <property type="molecule type" value="Genomic_DNA"/>
</dbReference>
<dbReference type="InterPro" id="IPR029058">
    <property type="entry name" value="AB_hydrolase_fold"/>
</dbReference>
<dbReference type="Proteomes" id="UP001500729">
    <property type="component" value="Unassembled WGS sequence"/>
</dbReference>
<organism evidence="1 2">
    <name type="scientific">Saccharopolyspora erythraea</name>
    <name type="common">Streptomyces erythraeus</name>
    <dbReference type="NCBI Taxonomy" id="1836"/>
    <lineage>
        <taxon>Bacteria</taxon>
        <taxon>Bacillati</taxon>
        <taxon>Actinomycetota</taxon>
        <taxon>Actinomycetes</taxon>
        <taxon>Pseudonocardiales</taxon>
        <taxon>Pseudonocardiaceae</taxon>
        <taxon>Saccharopolyspora</taxon>
    </lineage>
</organism>
<dbReference type="SUPFAM" id="SSF53474">
    <property type="entry name" value="alpha/beta-Hydrolases"/>
    <property type="match status" value="1"/>
</dbReference>